<gene>
    <name evidence="2" type="ORF">Dacsa_0130</name>
</gene>
<dbReference type="KEGG" id="dsl:Dacsa_0130"/>
<dbReference type="InterPro" id="IPR029068">
    <property type="entry name" value="Glyas_Bleomycin-R_OHBP_Dase"/>
</dbReference>
<evidence type="ECO:0000313" key="2">
    <source>
        <dbReference type="EMBL" id="AFZ48945.1"/>
    </source>
</evidence>
<evidence type="ECO:0000259" key="1">
    <source>
        <dbReference type="PROSITE" id="PS51819"/>
    </source>
</evidence>
<dbReference type="SUPFAM" id="SSF54593">
    <property type="entry name" value="Glyoxalase/Bleomycin resistance protein/Dihydroxybiphenyl dioxygenase"/>
    <property type="match status" value="1"/>
</dbReference>
<dbReference type="PROSITE" id="PS51819">
    <property type="entry name" value="VOC"/>
    <property type="match status" value="1"/>
</dbReference>
<evidence type="ECO:0000313" key="3">
    <source>
        <dbReference type="Proteomes" id="UP000010482"/>
    </source>
</evidence>
<organism evidence="2 3">
    <name type="scientific">Dactylococcopsis salina (strain PCC 8305)</name>
    <name type="common">Myxobactron salinum</name>
    <dbReference type="NCBI Taxonomy" id="13035"/>
    <lineage>
        <taxon>Bacteria</taxon>
        <taxon>Bacillati</taxon>
        <taxon>Cyanobacteriota</taxon>
        <taxon>Cyanophyceae</taxon>
        <taxon>Nodosilineales</taxon>
        <taxon>Cymatolegaceae</taxon>
        <taxon>Dactylococcopsis</taxon>
    </lineage>
</organism>
<dbReference type="RefSeq" id="WP_015227958.1">
    <property type="nucleotide sequence ID" value="NC_019780.1"/>
</dbReference>
<dbReference type="eggNOG" id="COG0346">
    <property type="taxonomic scope" value="Bacteria"/>
</dbReference>
<dbReference type="EMBL" id="CP003944">
    <property type="protein sequence ID" value="AFZ48945.1"/>
    <property type="molecule type" value="Genomic_DNA"/>
</dbReference>
<dbReference type="Gene3D" id="3.10.180.10">
    <property type="entry name" value="2,3-Dihydroxybiphenyl 1,2-Dioxygenase, domain 1"/>
    <property type="match status" value="1"/>
</dbReference>
<dbReference type="AlphaFoldDB" id="K9YRG3"/>
<dbReference type="InterPro" id="IPR037523">
    <property type="entry name" value="VOC_core"/>
</dbReference>
<proteinExistence type="predicted"/>
<dbReference type="PATRIC" id="fig|13035.3.peg.144"/>
<accession>K9YRG3</accession>
<dbReference type="OrthoDB" id="458060at2"/>
<dbReference type="HOGENOM" id="CLU_1944264_0_0_3"/>
<sequence length="128" mass="14374">MQYQTVFITIASVEIEKLVLFYQEILKQSPHPYLPNKYAEFQLKGGLKLGLFQPKVSHQLEFSQPEKSGMSLCIEVVDLKSSIEQLASLGYPPPGDIVTASHGQEIYAYDPDGNRLILHCSNSTVIQF</sequence>
<name>K9YRG3_DACS8</name>
<keyword evidence="3" id="KW-1185">Reference proteome</keyword>
<feature type="domain" description="VOC" evidence="1">
    <location>
        <begin position="4"/>
        <end position="121"/>
    </location>
</feature>
<protein>
    <recommendedName>
        <fullName evidence="1">VOC domain-containing protein</fullName>
    </recommendedName>
</protein>
<dbReference type="Proteomes" id="UP000010482">
    <property type="component" value="Chromosome"/>
</dbReference>
<reference evidence="2" key="1">
    <citation type="submission" date="2012-04" db="EMBL/GenBank/DDBJ databases">
        <title>Finished genome of Dactylococcopsis salina PCC 8305.</title>
        <authorList>
            <consortium name="US DOE Joint Genome Institute"/>
            <person name="Gugger M."/>
            <person name="Coursin T."/>
            <person name="Rippka R."/>
            <person name="Tandeau De Marsac N."/>
            <person name="Huntemann M."/>
            <person name="Wei C.-L."/>
            <person name="Han J."/>
            <person name="Detter J.C."/>
            <person name="Han C."/>
            <person name="Tapia R."/>
            <person name="Daligault H."/>
            <person name="Chen A."/>
            <person name="Krypides N."/>
            <person name="Mavromatis K."/>
            <person name="Markowitz V."/>
            <person name="Szeto E."/>
            <person name="Ivanova N."/>
            <person name="Ovchinnikova G."/>
            <person name="Pagani I."/>
            <person name="Pati A."/>
            <person name="Goodwin L."/>
            <person name="Peters L."/>
            <person name="Pitluck S."/>
            <person name="Woyke T."/>
            <person name="Kerfeld C."/>
        </authorList>
    </citation>
    <scope>NUCLEOTIDE SEQUENCE [LARGE SCALE GENOMIC DNA]</scope>
    <source>
        <strain evidence="2">PCC 8305</strain>
    </source>
</reference>